<accession>A0A6G1HLA5</accession>
<feature type="compositionally biased region" description="Acidic residues" evidence="1">
    <location>
        <begin position="204"/>
        <end position="214"/>
    </location>
</feature>
<protein>
    <submittedName>
        <fullName evidence="2">Uncharacterized protein</fullName>
    </submittedName>
</protein>
<dbReference type="OrthoDB" id="5387995at2759"/>
<organism evidence="2 3">
    <name type="scientific">Trichodelitschia bisporula</name>
    <dbReference type="NCBI Taxonomy" id="703511"/>
    <lineage>
        <taxon>Eukaryota</taxon>
        <taxon>Fungi</taxon>
        <taxon>Dikarya</taxon>
        <taxon>Ascomycota</taxon>
        <taxon>Pezizomycotina</taxon>
        <taxon>Dothideomycetes</taxon>
        <taxon>Dothideomycetes incertae sedis</taxon>
        <taxon>Phaeotrichales</taxon>
        <taxon>Phaeotrichaceae</taxon>
        <taxon>Trichodelitschia</taxon>
    </lineage>
</organism>
<feature type="region of interest" description="Disordered" evidence="1">
    <location>
        <begin position="1"/>
        <end position="50"/>
    </location>
</feature>
<dbReference type="Proteomes" id="UP000799640">
    <property type="component" value="Unassembled WGS sequence"/>
</dbReference>
<feature type="compositionally biased region" description="Basic and acidic residues" evidence="1">
    <location>
        <begin position="133"/>
        <end position="142"/>
    </location>
</feature>
<feature type="compositionally biased region" description="Pro residues" evidence="1">
    <location>
        <begin position="1"/>
        <end position="32"/>
    </location>
</feature>
<dbReference type="AlphaFoldDB" id="A0A6G1HLA5"/>
<evidence type="ECO:0000256" key="1">
    <source>
        <dbReference type="SAM" id="MobiDB-lite"/>
    </source>
</evidence>
<sequence>MLLPPPYKFTSPTPLPPHTLPLFTSPPLPPPIKNRKRPRPTSDIDGALAPFGKKKRRLRLLLITSRLSRPFSTPASHCADRGSSRIAVWARQRRLAAHGEPRAALRRAAVLNSARRADPAFAPQPPAPEKEEDEGRPAEVPKRRERLPPSPLGLSNYAALDEDDYAPWYWGDEEEDEQAGGRCEGPGGERVYSDFNFFDPLRQEEDEDEDDDAMEGASGGAVKGTVLDTARRPPSPPDEMEIERERERQKEVSFVRFD</sequence>
<feature type="region of interest" description="Disordered" evidence="1">
    <location>
        <begin position="115"/>
        <end position="159"/>
    </location>
</feature>
<feature type="compositionally biased region" description="Basic and acidic residues" evidence="1">
    <location>
        <begin position="243"/>
        <end position="258"/>
    </location>
</feature>
<reference evidence="2" key="1">
    <citation type="journal article" date="2020" name="Stud. Mycol.">
        <title>101 Dothideomycetes genomes: a test case for predicting lifestyles and emergence of pathogens.</title>
        <authorList>
            <person name="Haridas S."/>
            <person name="Albert R."/>
            <person name="Binder M."/>
            <person name="Bloem J."/>
            <person name="Labutti K."/>
            <person name="Salamov A."/>
            <person name="Andreopoulos B."/>
            <person name="Baker S."/>
            <person name="Barry K."/>
            <person name="Bills G."/>
            <person name="Bluhm B."/>
            <person name="Cannon C."/>
            <person name="Castanera R."/>
            <person name="Culley D."/>
            <person name="Daum C."/>
            <person name="Ezra D."/>
            <person name="Gonzalez J."/>
            <person name="Henrissat B."/>
            <person name="Kuo A."/>
            <person name="Liang C."/>
            <person name="Lipzen A."/>
            <person name="Lutzoni F."/>
            <person name="Magnuson J."/>
            <person name="Mondo S."/>
            <person name="Nolan M."/>
            <person name="Ohm R."/>
            <person name="Pangilinan J."/>
            <person name="Park H.-J."/>
            <person name="Ramirez L."/>
            <person name="Alfaro M."/>
            <person name="Sun H."/>
            <person name="Tritt A."/>
            <person name="Yoshinaga Y."/>
            <person name="Zwiers L.-H."/>
            <person name="Turgeon B."/>
            <person name="Goodwin S."/>
            <person name="Spatafora J."/>
            <person name="Crous P."/>
            <person name="Grigoriev I."/>
        </authorList>
    </citation>
    <scope>NUCLEOTIDE SEQUENCE</scope>
    <source>
        <strain evidence="2">CBS 262.69</strain>
    </source>
</reference>
<proteinExistence type="predicted"/>
<evidence type="ECO:0000313" key="2">
    <source>
        <dbReference type="EMBL" id="KAF2396843.1"/>
    </source>
</evidence>
<keyword evidence="3" id="KW-1185">Reference proteome</keyword>
<gene>
    <name evidence="2" type="ORF">EJ06DRAFT_559484</name>
</gene>
<name>A0A6G1HLA5_9PEZI</name>
<dbReference type="EMBL" id="ML996705">
    <property type="protein sequence ID" value="KAF2396843.1"/>
    <property type="molecule type" value="Genomic_DNA"/>
</dbReference>
<feature type="region of interest" description="Disordered" evidence="1">
    <location>
        <begin position="173"/>
        <end position="258"/>
    </location>
</feature>
<evidence type="ECO:0000313" key="3">
    <source>
        <dbReference type="Proteomes" id="UP000799640"/>
    </source>
</evidence>